<keyword evidence="7" id="KW-0131">Cell cycle</keyword>
<dbReference type="Proteomes" id="UP000051999">
    <property type="component" value="Unassembled WGS sequence"/>
</dbReference>
<dbReference type="NCBIfam" id="TIGR00180">
    <property type="entry name" value="parB_part"/>
    <property type="match status" value="1"/>
</dbReference>
<dbReference type="FunFam" id="1.10.10.2830:FF:000001">
    <property type="entry name" value="Chromosome partitioning protein ParB"/>
    <property type="match status" value="1"/>
</dbReference>
<evidence type="ECO:0000256" key="3">
    <source>
        <dbReference type="ARBA" id="ARBA00022490"/>
    </source>
</evidence>
<dbReference type="SMART" id="SM00470">
    <property type="entry name" value="ParB"/>
    <property type="match status" value="1"/>
</dbReference>
<evidence type="ECO:0000256" key="1">
    <source>
        <dbReference type="ARBA" id="ARBA00004453"/>
    </source>
</evidence>
<proteinExistence type="inferred from homology"/>
<dbReference type="GO" id="GO:0007059">
    <property type="term" value="P:chromosome segregation"/>
    <property type="evidence" value="ECO:0007669"/>
    <property type="project" value="TreeGrafter"/>
</dbReference>
<dbReference type="GO" id="GO:0009295">
    <property type="term" value="C:nucleoid"/>
    <property type="evidence" value="ECO:0007669"/>
    <property type="project" value="UniProtKB-SubCell"/>
</dbReference>
<reference evidence="9 10" key="1">
    <citation type="journal article" date="2015" name="Genome Announc.">
        <title>Expanding the biotechnology potential of lactobacilli through comparative genomics of 213 strains and associated genera.</title>
        <authorList>
            <person name="Sun Z."/>
            <person name="Harris H.M."/>
            <person name="McCann A."/>
            <person name="Guo C."/>
            <person name="Argimon S."/>
            <person name="Zhang W."/>
            <person name="Yang X."/>
            <person name="Jeffery I.B."/>
            <person name="Cooney J.C."/>
            <person name="Kagawa T.F."/>
            <person name="Liu W."/>
            <person name="Song Y."/>
            <person name="Salvetti E."/>
            <person name="Wrobel A."/>
            <person name="Rasinkangas P."/>
            <person name="Parkhill J."/>
            <person name="Rea M.C."/>
            <person name="O'Sullivan O."/>
            <person name="Ritari J."/>
            <person name="Douillard F.P."/>
            <person name="Paul Ross R."/>
            <person name="Yang R."/>
            <person name="Briner A.E."/>
            <person name="Felis G.E."/>
            <person name="de Vos W.M."/>
            <person name="Barrangou R."/>
            <person name="Klaenhammer T.R."/>
            <person name="Caufield P.W."/>
            <person name="Cui Y."/>
            <person name="Zhang H."/>
            <person name="O'Toole P.W."/>
        </authorList>
    </citation>
    <scope>NUCLEOTIDE SEQUENCE [LARGE SCALE GENOMIC DNA]</scope>
    <source>
        <strain evidence="9 10">DSM 15814</strain>
    </source>
</reference>
<dbReference type="GO" id="GO:0000917">
    <property type="term" value="P:division septum assembly"/>
    <property type="evidence" value="ECO:0007669"/>
    <property type="project" value="UniProtKB-KW"/>
</dbReference>
<dbReference type="GO" id="GO:0003677">
    <property type="term" value="F:DNA binding"/>
    <property type="evidence" value="ECO:0007669"/>
    <property type="project" value="UniProtKB-KW"/>
</dbReference>
<dbReference type="InterPro" id="IPR023705">
    <property type="entry name" value="Nucleoid_occlusion_protein"/>
</dbReference>
<dbReference type="Gene3D" id="3.90.1530.30">
    <property type="match status" value="1"/>
</dbReference>
<dbReference type="PANTHER" id="PTHR33375:SF8">
    <property type="entry name" value="NUCLEOID OCCLUSION PROTEIN"/>
    <property type="match status" value="1"/>
</dbReference>
<sequence>MPFSLFGNRNKSDEKPQQKIEQLALTAIEPNRFQPRQVFDENAIAELAETIKAHGLLQPIVVREYETGKYEIIAGERRFRAVTSLNWETIPAIVEKMDDHETASLALIENLQREELSAVEEAQAYQQLMALNDVTQTQLAKGVGKSQSAVANKLRLLKLSQPVLDAISAKKISERHGRALLPLNADQQRHVLMQIEDRDMNVKATERLVSELTTEKPVTPQRPKKRLRGLTSDTRIAVNTIKESAKMIRDTGLSVHVHEENTDDGYRIVIDLPKDGHSGSKN</sequence>
<comment type="caution">
    <text evidence="9">The sequence shown here is derived from an EMBL/GenBank/DDBJ whole genome shotgun (WGS) entry which is preliminary data.</text>
</comment>
<dbReference type="InterPro" id="IPR004437">
    <property type="entry name" value="ParB/RepB/Spo0J"/>
</dbReference>
<gene>
    <name evidence="9" type="ORF">FD35_GL001507</name>
</gene>
<dbReference type="NCBIfam" id="TIGR04285">
    <property type="entry name" value="nucleoid_noc"/>
    <property type="match status" value="1"/>
</dbReference>
<dbReference type="EMBL" id="AZFF01000027">
    <property type="protein sequence ID" value="KRL52976.1"/>
    <property type="molecule type" value="Genomic_DNA"/>
</dbReference>
<evidence type="ECO:0000256" key="6">
    <source>
        <dbReference type="ARBA" id="ARBA00023210"/>
    </source>
</evidence>
<dbReference type="GO" id="GO:0005694">
    <property type="term" value="C:chromosome"/>
    <property type="evidence" value="ECO:0007669"/>
    <property type="project" value="TreeGrafter"/>
</dbReference>
<evidence type="ECO:0000259" key="8">
    <source>
        <dbReference type="SMART" id="SM00470"/>
    </source>
</evidence>
<dbReference type="CDD" id="cd16393">
    <property type="entry name" value="SPO0J_N"/>
    <property type="match status" value="1"/>
</dbReference>
<dbReference type="InterPro" id="IPR041468">
    <property type="entry name" value="HTH_ParB/Spo0J"/>
</dbReference>
<feature type="domain" description="ParB-like N-terminal" evidence="8">
    <location>
        <begin position="21"/>
        <end position="111"/>
    </location>
</feature>
<dbReference type="Gene3D" id="1.10.10.2830">
    <property type="match status" value="1"/>
</dbReference>
<dbReference type="eggNOG" id="COG1475">
    <property type="taxonomic scope" value="Bacteria"/>
</dbReference>
<keyword evidence="5 9" id="KW-0238">DNA-binding</keyword>
<dbReference type="RefSeq" id="WP_017260807.1">
    <property type="nucleotide sequence ID" value="NZ_AUAW01000018.1"/>
</dbReference>
<evidence type="ECO:0000313" key="9">
    <source>
        <dbReference type="EMBL" id="KRL52976.1"/>
    </source>
</evidence>
<dbReference type="Pfam" id="PF17762">
    <property type="entry name" value="HTH_ParB"/>
    <property type="match status" value="1"/>
</dbReference>
<keyword evidence="3" id="KW-0963">Cytoplasm</keyword>
<dbReference type="InterPro" id="IPR003115">
    <property type="entry name" value="ParB_N"/>
</dbReference>
<dbReference type="Pfam" id="PF02195">
    <property type="entry name" value="ParB_N"/>
    <property type="match status" value="1"/>
</dbReference>
<name>A0A0R1R6I8_9LACO</name>
<dbReference type="PANTHER" id="PTHR33375">
    <property type="entry name" value="CHROMOSOME-PARTITIONING PROTEIN PARB-RELATED"/>
    <property type="match status" value="1"/>
</dbReference>
<dbReference type="InterPro" id="IPR050336">
    <property type="entry name" value="Chromosome_partition/occlusion"/>
</dbReference>
<dbReference type="PATRIC" id="fig|1114972.6.peg.1533"/>
<evidence type="ECO:0000256" key="5">
    <source>
        <dbReference type="ARBA" id="ARBA00023125"/>
    </source>
</evidence>
<keyword evidence="6" id="KW-0717">Septation</keyword>
<dbReference type="FunFam" id="3.90.1530.30:FF:000001">
    <property type="entry name" value="Chromosome partitioning protein ParB"/>
    <property type="match status" value="1"/>
</dbReference>
<keyword evidence="4" id="KW-0132">Cell division</keyword>
<accession>A0A0R1R6I8</accession>
<comment type="similarity">
    <text evidence="2">Belongs to the ParB family.</text>
</comment>
<dbReference type="SUPFAM" id="SSF109709">
    <property type="entry name" value="KorB DNA-binding domain-like"/>
    <property type="match status" value="1"/>
</dbReference>
<dbReference type="OrthoDB" id="9802051at2"/>
<protein>
    <submittedName>
        <fullName evidence="9">Chromosome partitioning protein, DNA-binding protein</fullName>
    </submittedName>
</protein>
<organism evidence="9 10">
    <name type="scientific">Furfurilactobacillus rossiae DSM 15814</name>
    <dbReference type="NCBI Taxonomy" id="1114972"/>
    <lineage>
        <taxon>Bacteria</taxon>
        <taxon>Bacillati</taxon>
        <taxon>Bacillota</taxon>
        <taxon>Bacilli</taxon>
        <taxon>Lactobacillales</taxon>
        <taxon>Lactobacillaceae</taxon>
        <taxon>Furfurilactobacillus</taxon>
    </lineage>
</organism>
<evidence type="ECO:0000256" key="7">
    <source>
        <dbReference type="ARBA" id="ARBA00023306"/>
    </source>
</evidence>
<dbReference type="InterPro" id="IPR036086">
    <property type="entry name" value="ParB/Sulfiredoxin_sf"/>
</dbReference>
<evidence type="ECO:0000256" key="4">
    <source>
        <dbReference type="ARBA" id="ARBA00022618"/>
    </source>
</evidence>
<comment type="subcellular location">
    <subcellularLocation>
        <location evidence="1">Cytoplasm</location>
        <location evidence="1">Nucleoid</location>
    </subcellularLocation>
</comment>
<dbReference type="GO" id="GO:0045881">
    <property type="term" value="P:positive regulation of sporulation resulting in formation of a cellular spore"/>
    <property type="evidence" value="ECO:0007669"/>
    <property type="project" value="TreeGrafter"/>
</dbReference>
<evidence type="ECO:0000313" key="10">
    <source>
        <dbReference type="Proteomes" id="UP000051999"/>
    </source>
</evidence>
<dbReference type="AlphaFoldDB" id="A0A0R1R6I8"/>
<dbReference type="SUPFAM" id="SSF110849">
    <property type="entry name" value="ParB/Sulfiredoxin"/>
    <property type="match status" value="1"/>
</dbReference>
<evidence type="ECO:0000256" key="2">
    <source>
        <dbReference type="ARBA" id="ARBA00006295"/>
    </source>
</evidence>
<dbReference type="STRING" id="1114972.FD35_GL001507"/>
<keyword evidence="10" id="KW-1185">Reference proteome</keyword>